<feature type="transmembrane region" description="Helical" evidence="1">
    <location>
        <begin position="17"/>
        <end position="36"/>
    </location>
</feature>
<keyword evidence="1" id="KW-0472">Membrane</keyword>
<reference evidence="2 3" key="1">
    <citation type="journal article" date="2015" name="Genome Announc.">
        <title>Expanding the biotechnology potential of lactobacilli through comparative genomics of 213 strains and associated genera.</title>
        <authorList>
            <person name="Sun Z."/>
            <person name="Harris H.M."/>
            <person name="McCann A."/>
            <person name="Guo C."/>
            <person name="Argimon S."/>
            <person name="Zhang W."/>
            <person name="Yang X."/>
            <person name="Jeffery I.B."/>
            <person name="Cooney J.C."/>
            <person name="Kagawa T.F."/>
            <person name="Liu W."/>
            <person name="Song Y."/>
            <person name="Salvetti E."/>
            <person name="Wrobel A."/>
            <person name="Rasinkangas P."/>
            <person name="Parkhill J."/>
            <person name="Rea M.C."/>
            <person name="O'Sullivan O."/>
            <person name="Ritari J."/>
            <person name="Douillard F.P."/>
            <person name="Paul Ross R."/>
            <person name="Yang R."/>
            <person name="Briner A.E."/>
            <person name="Felis G.E."/>
            <person name="de Vos W.M."/>
            <person name="Barrangou R."/>
            <person name="Klaenhammer T.R."/>
            <person name="Caufield P.W."/>
            <person name="Cui Y."/>
            <person name="Zhang H."/>
            <person name="O'Toole P.W."/>
        </authorList>
    </citation>
    <scope>NUCLEOTIDE SEQUENCE [LARGE SCALE GENOMIC DNA]</scope>
    <source>
        <strain evidence="2 3">DSM 19909</strain>
    </source>
</reference>
<dbReference type="EMBL" id="AZEE01000028">
    <property type="protein sequence ID" value="KRK98232.1"/>
    <property type="molecule type" value="Genomic_DNA"/>
</dbReference>
<dbReference type="PATRIC" id="fig|1423776.4.peg.1225"/>
<evidence type="ECO:0000256" key="1">
    <source>
        <dbReference type="SAM" id="Phobius"/>
    </source>
</evidence>
<dbReference type="AlphaFoldDB" id="A0A0R1LRZ4"/>
<accession>A0A0R1LRZ4</accession>
<organism evidence="2 3">
    <name type="scientific">Secundilactobacillus odoratitofui DSM 19909 = JCM 15043</name>
    <dbReference type="NCBI Taxonomy" id="1423776"/>
    <lineage>
        <taxon>Bacteria</taxon>
        <taxon>Bacillati</taxon>
        <taxon>Bacillota</taxon>
        <taxon>Bacilli</taxon>
        <taxon>Lactobacillales</taxon>
        <taxon>Lactobacillaceae</taxon>
        <taxon>Secundilactobacillus</taxon>
    </lineage>
</organism>
<keyword evidence="3" id="KW-1185">Reference proteome</keyword>
<name>A0A0R1LRZ4_9LACO</name>
<dbReference type="Proteomes" id="UP000051160">
    <property type="component" value="Unassembled WGS sequence"/>
</dbReference>
<evidence type="ECO:0000313" key="2">
    <source>
        <dbReference type="EMBL" id="KRK98232.1"/>
    </source>
</evidence>
<dbReference type="STRING" id="1423776.FD04_GL001212"/>
<evidence type="ECO:0000313" key="3">
    <source>
        <dbReference type="Proteomes" id="UP000051160"/>
    </source>
</evidence>
<keyword evidence="1" id="KW-1133">Transmembrane helix</keyword>
<sequence length="169" mass="18265">MMRETTKPISQQKWPVVTAWVIIGIVTVGFLIAIFFTPVNNAMRSATGADTPADAVVKSQLIKRVEASKTGNAATDAKINQAVSKLKTTKMSTIMSAADNQQKMSQLLNADTGLSQKQSEAATSVIFNNTQYKQLRKAVAGGHWVQAYQAYQQLSDNGAISNLKNSVSE</sequence>
<protein>
    <submittedName>
        <fullName evidence="2">Uncharacterized protein</fullName>
    </submittedName>
</protein>
<proteinExistence type="predicted"/>
<gene>
    <name evidence="2" type="ORF">FD04_GL001212</name>
</gene>
<comment type="caution">
    <text evidence="2">The sequence shown here is derived from an EMBL/GenBank/DDBJ whole genome shotgun (WGS) entry which is preliminary data.</text>
</comment>
<keyword evidence="1" id="KW-0812">Transmembrane</keyword>